<organism evidence="3 5">
    <name type="scientific">Aeromonas taiwanensis</name>
    <dbReference type="NCBI Taxonomy" id="633417"/>
    <lineage>
        <taxon>Bacteria</taxon>
        <taxon>Pseudomonadati</taxon>
        <taxon>Pseudomonadota</taxon>
        <taxon>Gammaproteobacteria</taxon>
        <taxon>Aeromonadales</taxon>
        <taxon>Aeromonadaceae</taxon>
        <taxon>Aeromonas</taxon>
    </lineage>
</organism>
<evidence type="ECO:0000313" key="2">
    <source>
        <dbReference type="EMBL" id="TFF69661.1"/>
    </source>
</evidence>
<evidence type="ECO:0000313" key="3">
    <source>
        <dbReference type="EMBL" id="TFF72513.1"/>
    </source>
</evidence>
<dbReference type="SUPFAM" id="SSF56954">
    <property type="entry name" value="Outer membrane efflux proteins (OEP)"/>
    <property type="match status" value="1"/>
</dbReference>
<name>A0A5F0K0Y9_9GAMM</name>
<comment type="similarity">
    <text evidence="1">Belongs to the outer membrane factor (OMF) (TC 1.B.17) family.</text>
</comment>
<dbReference type="EMBL" id="QORK01000100">
    <property type="protein sequence ID" value="TFF72513.1"/>
    <property type="molecule type" value="Genomic_DNA"/>
</dbReference>
<accession>A0A5F0K0Y9</accession>
<dbReference type="Proteomes" id="UP000297914">
    <property type="component" value="Unassembled WGS sequence"/>
</dbReference>
<dbReference type="Pfam" id="PF02321">
    <property type="entry name" value="OEP"/>
    <property type="match status" value="1"/>
</dbReference>
<gene>
    <name evidence="2" type="ORF">DRM93_21990</name>
    <name evidence="3" type="ORF">DRM94_21990</name>
</gene>
<dbReference type="InterPro" id="IPR010131">
    <property type="entry name" value="MdtP/NodT-like"/>
</dbReference>
<keyword evidence="4" id="KW-1185">Reference proteome</keyword>
<comment type="caution">
    <text evidence="3">The sequence shown here is derived from an EMBL/GenBank/DDBJ whole genome shotgun (WGS) entry which is preliminary data.</text>
</comment>
<dbReference type="PANTHER" id="PTHR30203">
    <property type="entry name" value="OUTER MEMBRANE CATION EFFLUX PROTEIN"/>
    <property type="match status" value="1"/>
</dbReference>
<reference evidence="3 5" key="1">
    <citation type="submission" date="2018-06" db="EMBL/GenBank/DDBJ databases">
        <title>Occurrence of a novel blaKPC-2- and qnrS2- harbouring IncP6 plasmid from Aeromonas taiwanensis isolates recovered from the river sediments.</title>
        <authorList>
            <person name="Zheng B."/>
            <person name="Yu X."/>
            <person name="Xiao Y."/>
        </authorList>
    </citation>
    <scope>NUCLEOTIDE SEQUENCE [LARGE SCALE GENOMIC DNA]</scope>
    <source>
        <strain evidence="2 4">1713</strain>
        <strain evidence="3 5">198</strain>
    </source>
</reference>
<proteinExistence type="inferred from homology"/>
<dbReference type="Proteomes" id="UP000297720">
    <property type="component" value="Unassembled WGS sequence"/>
</dbReference>
<dbReference type="AlphaFoldDB" id="A0A5F0K0Y9"/>
<dbReference type="Gene3D" id="1.20.1600.10">
    <property type="entry name" value="Outer membrane efflux proteins (OEP)"/>
    <property type="match status" value="1"/>
</dbReference>
<dbReference type="EMBL" id="QORL01000100">
    <property type="protein sequence ID" value="TFF69661.1"/>
    <property type="molecule type" value="Genomic_DNA"/>
</dbReference>
<dbReference type="PANTHER" id="PTHR30203:SF33">
    <property type="entry name" value="BLR4455 PROTEIN"/>
    <property type="match status" value="1"/>
</dbReference>
<evidence type="ECO:0000256" key="1">
    <source>
        <dbReference type="ARBA" id="ARBA00007613"/>
    </source>
</evidence>
<dbReference type="InterPro" id="IPR003423">
    <property type="entry name" value="OMP_efflux"/>
</dbReference>
<protein>
    <submittedName>
        <fullName evidence="3">Multidrug transporter</fullName>
    </submittedName>
</protein>
<evidence type="ECO:0000313" key="5">
    <source>
        <dbReference type="Proteomes" id="UP000297914"/>
    </source>
</evidence>
<sequence length="81" mass="8641">GRRGLQSTLSFLDGKSLEPREGVDSYLAVLDAQRLLFSSQQQLVLNQLAQLNSEIDLYRALGGGWHTASVAPAAASADPEA</sequence>
<feature type="non-terminal residue" evidence="3">
    <location>
        <position position="1"/>
    </location>
</feature>
<evidence type="ECO:0000313" key="4">
    <source>
        <dbReference type="Proteomes" id="UP000297720"/>
    </source>
</evidence>